<evidence type="ECO:0000256" key="2">
    <source>
        <dbReference type="SAM" id="Phobius"/>
    </source>
</evidence>
<organism evidence="3 4">
    <name type="scientific">Cannabis sativa</name>
    <name type="common">Hemp</name>
    <name type="synonym">Marijuana</name>
    <dbReference type="NCBI Taxonomy" id="3483"/>
    <lineage>
        <taxon>Eukaryota</taxon>
        <taxon>Viridiplantae</taxon>
        <taxon>Streptophyta</taxon>
        <taxon>Embryophyta</taxon>
        <taxon>Tracheophyta</taxon>
        <taxon>Spermatophyta</taxon>
        <taxon>Magnoliopsida</taxon>
        <taxon>eudicotyledons</taxon>
        <taxon>Gunneridae</taxon>
        <taxon>Pentapetalae</taxon>
        <taxon>rosids</taxon>
        <taxon>fabids</taxon>
        <taxon>Rosales</taxon>
        <taxon>Cannabaceae</taxon>
        <taxon>Cannabis</taxon>
    </lineage>
</organism>
<evidence type="ECO:0000313" key="3">
    <source>
        <dbReference type="EnsemblPlants" id="cds.evm.model.01.2935"/>
    </source>
</evidence>
<feature type="transmembrane region" description="Helical" evidence="2">
    <location>
        <begin position="12"/>
        <end position="30"/>
    </location>
</feature>
<evidence type="ECO:0000313" key="4">
    <source>
        <dbReference type="Proteomes" id="UP000596661"/>
    </source>
</evidence>
<sequence>MRNYYRQRKFKWIFEACAALLALMQSSTWLPVAVDFTGRFLREIISVFKSHLFIFFLLNAILLAVYVLSGRITWTVDAGSGANMYEEFVTNSELTRRIPGGEEEEEEEQEASPPAPERTIRVVEEEKYRSENVASTATSVCGVGNRNDSKPNGSVQGLAEEEKALVVVKKKSYKRTQSARVEGRKVIGHHQSQSQREFRRSCTDICRKITCSVEKEAAESSEVSRLSNEEFNQTIDAFIATQKWIQREEYMEERKTEHYMALAICQ</sequence>
<dbReference type="PANTHER" id="PTHR33640:SF34">
    <property type="entry name" value="PROTEIN, PUTATIVE-RELATED"/>
    <property type="match status" value="1"/>
</dbReference>
<dbReference type="OMA" id="WIFEACA"/>
<dbReference type="EnsemblPlants" id="evm.model.01.2935">
    <property type="protein sequence ID" value="cds.evm.model.01.2935"/>
    <property type="gene ID" value="evm.TU.01.2935"/>
</dbReference>
<dbReference type="AlphaFoldDB" id="A0A803NN52"/>
<feature type="compositionally biased region" description="Acidic residues" evidence="1">
    <location>
        <begin position="101"/>
        <end position="110"/>
    </location>
</feature>
<feature type="transmembrane region" description="Helical" evidence="2">
    <location>
        <begin position="50"/>
        <end position="68"/>
    </location>
</feature>
<dbReference type="Gramene" id="evm.model.01.2935">
    <property type="protein sequence ID" value="cds.evm.model.01.2935"/>
    <property type="gene ID" value="evm.TU.01.2935"/>
</dbReference>
<keyword evidence="4" id="KW-1185">Reference proteome</keyword>
<evidence type="ECO:0008006" key="5">
    <source>
        <dbReference type="Google" id="ProtNLM"/>
    </source>
</evidence>
<dbReference type="Proteomes" id="UP000596661">
    <property type="component" value="Chromosome 1"/>
</dbReference>
<reference evidence="3" key="1">
    <citation type="submission" date="2018-11" db="EMBL/GenBank/DDBJ databases">
        <authorList>
            <person name="Grassa J C."/>
        </authorList>
    </citation>
    <scope>NUCLEOTIDE SEQUENCE [LARGE SCALE GENOMIC DNA]</scope>
</reference>
<dbReference type="EMBL" id="UZAU01000083">
    <property type="status" value="NOT_ANNOTATED_CDS"/>
    <property type="molecule type" value="Genomic_DNA"/>
</dbReference>
<keyword evidence="2" id="KW-0812">Transmembrane</keyword>
<feature type="region of interest" description="Disordered" evidence="1">
    <location>
        <begin position="96"/>
        <end position="119"/>
    </location>
</feature>
<dbReference type="PANTHER" id="PTHR33640">
    <property type="entry name" value="TRANSMEMBRANE PROTEIN"/>
    <property type="match status" value="1"/>
</dbReference>
<proteinExistence type="predicted"/>
<keyword evidence="2" id="KW-0472">Membrane</keyword>
<reference evidence="3" key="2">
    <citation type="submission" date="2021-03" db="UniProtKB">
        <authorList>
            <consortium name="EnsemblPlants"/>
        </authorList>
    </citation>
    <scope>IDENTIFICATION</scope>
</reference>
<accession>A0A803NN52</accession>
<keyword evidence="2" id="KW-1133">Transmembrane helix</keyword>
<evidence type="ECO:0000256" key="1">
    <source>
        <dbReference type="SAM" id="MobiDB-lite"/>
    </source>
</evidence>
<name>A0A803NN52_CANSA</name>
<protein>
    <recommendedName>
        <fullName evidence="5">DUF4408 domain-containing protein</fullName>
    </recommendedName>
</protein>